<comment type="similarity">
    <text evidence="1">Belongs to the peptidase S10 family.</text>
</comment>
<name>A0A8J5KJU7_ZINOF</name>
<dbReference type="SUPFAM" id="SSF53474">
    <property type="entry name" value="alpha/beta-Hydrolases"/>
    <property type="match status" value="1"/>
</dbReference>
<organism evidence="3 4">
    <name type="scientific">Zingiber officinale</name>
    <name type="common">Ginger</name>
    <name type="synonym">Amomum zingiber</name>
    <dbReference type="NCBI Taxonomy" id="94328"/>
    <lineage>
        <taxon>Eukaryota</taxon>
        <taxon>Viridiplantae</taxon>
        <taxon>Streptophyta</taxon>
        <taxon>Embryophyta</taxon>
        <taxon>Tracheophyta</taxon>
        <taxon>Spermatophyta</taxon>
        <taxon>Magnoliopsida</taxon>
        <taxon>Liliopsida</taxon>
        <taxon>Zingiberales</taxon>
        <taxon>Zingiberaceae</taxon>
        <taxon>Zingiber</taxon>
    </lineage>
</organism>
<dbReference type="Pfam" id="PF00450">
    <property type="entry name" value="Peptidase_S10"/>
    <property type="match status" value="1"/>
</dbReference>
<keyword evidence="2" id="KW-0325">Glycoprotein</keyword>
<dbReference type="EMBL" id="JACMSC010000016">
    <property type="protein sequence ID" value="KAG6482434.1"/>
    <property type="molecule type" value="Genomic_DNA"/>
</dbReference>
<comment type="caution">
    <text evidence="3">The sequence shown here is derived from an EMBL/GenBank/DDBJ whole genome shotgun (WGS) entry which is preliminary data.</text>
</comment>
<dbReference type="GO" id="GO:0004185">
    <property type="term" value="F:serine-type carboxypeptidase activity"/>
    <property type="evidence" value="ECO:0007669"/>
    <property type="project" value="InterPro"/>
</dbReference>
<dbReference type="InterPro" id="IPR001563">
    <property type="entry name" value="Peptidase_S10"/>
</dbReference>
<dbReference type="InterPro" id="IPR029058">
    <property type="entry name" value="AB_hydrolase_fold"/>
</dbReference>
<dbReference type="InterPro" id="IPR033124">
    <property type="entry name" value="Ser_caboxypep_his_AS"/>
</dbReference>
<evidence type="ECO:0000256" key="2">
    <source>
        <dbReference type="ARBA" id="ARBA00023180"/>
    </source>
</evidence>
<accession>A0A8J5KJU7</accession>
<evidence type="ECO:0000313" key="3">
    <source>
        <dbReference type="EMBL" id="KAG6482434.1"/>
    </source>
</evidence>
<protein>
    <submittedName>
        <fullName evidence="3">Uncharacterized protein</fullName>
    </submittedName>
</protein>
<dbReference type="Proteomes" id="UP000734854">
    <property type="component" value="Unassembled WGS sequence"/>
</dbReference>
<keyword evidence="4" id="KW-1185">Reference proteome</keyword>
<dbReference type="GO" id="GO:0006508">
    <property type="term" value="P:proteolysis"/>
    <property type="evidence" value="ECO:0007669"/>
    <property type="project" value="InterPro"/>
</dbReference>
<evidence type="ECO:0000313" key="4">
    <source>
        <dbReference type="Proteomes" id="UP000734854"/>
    </source>
</evidence>
<dbReference type="Gene3D" id="3.40.50.11320">
    <property type="match status" value="1"/>
</dbReference>
<evidence type="ECO:0000256" key="1">
    <source>
        <dbReference type="ARBA" id="ARBA00009431"/>
    </source>
</evidence>
<proteinExistence type="inferred from homology"/>
<gene>
    <name evidence="3" type="ORF">ZIOFF_059065</name>
</gene>
<sequence>MQLCSGAFDGRVPVTSTRYSLNKLKLKVKIPWRAWMLNSEVGGCIVVYDHNLTFAIVQGAGHNVPSYQPARALEMITRFLKGCVSLLF</sequence>
<dbReference type="PROSITE" id="PS00560">
    <property type="entry name" value="CARBOXYPEPT_SER_HIS"/>
    <property type="match status" value="1"/>
</dbReference>
<reference evidence="3 4" key="1">
    <citation type="submission" date="2020-08" db="EMBL/GenBank/DDBJ databases">
        <title>Plant Genome Project.</title>
        <authorList>
            <person name="Zhang R.-G."/>
        </authorList>
    </citation>
    <scope>NUCLEOTIDE SEQUENCE [LARGE SCALE GENOMIC DNA]</scope>
    <source>
        <tissue evidence="3">Rhizome</tissue>
    </source>
</reference>
<dbReference type="AlphaFoldDB" id="A0A8J5KJU7"/>